<evidence type="ECO:0000313" key="6">
    <source>
        <dbReference type="Proteomes" id="UP000587760"/>
    </source>
</evidence>
<dbReference type="GO" id="GO:0006281">
    <property type="term" value="P:DNA repair"/>
    <property type="evidence" value="ECO:0007669"/>
    <property type="project" value="TreeGrafter"/>
</dbReference>
<dbReference type="SUPFAM" id="SSF56784">
    <property type="entry name" value="HAD-like"/>
    <property type="match status" value="1"/>
</dbReference>
<evidence type="ECO:0000256" key="4">
    <source>
        <dbReference type="ARBA" id="ARBA00013078"/>
    </source>
</evidence>
<evidence type="ECO:0000313" key="5">
    <source>
        <dbReference type="EMBL" id="MBB6479722.1"/>
    </source>
</evidence>
<dbReference type="AlphaFoldDB" id="A0A841RBD3"/>
<dbReference type="InterPro" id="IPR050155">
    <property type="entry name" value="HAD-like_hydrolase_sf"/>
</dbReference>
<dbReference type="PANTHER" id="PTHR43434">
    <property type="entry name" value="PHOSPHOGLYCOLATE PHOSPHATASE"/>
    <property type="match status" value="1"/>
</dbReference>
<dbReference type="SFLD" id="SFLDG01129">
    <property type="entry name" value="C1.5:_HAD__Beta-PGM__Phosphata"/>
    <property type="match status" value="1"/>
</dbReference>
<dbReference type="GO" id="GO:0005829">
    <property type="term" value="C:cytosol"/>
    <property type="evidence" value="ECO:0007669"/>
    <property type="project" value="TreeGrafter"/>
</dbReference>
<dbReference type="CDD" id="cd07505">
    <property type="entry name" value="HAD_BPGM-like"/>
    <property type="match status" value="1"/>
</dbReference>
<comment type="similarity">
    <text evidence="3">Belongs to the HAD-like hydrolase superfamily. CbbY/CbbZ/Gph/YieH family.</text>
</comment>
<dbReference type="InterPro" id="IPR036412">
    <property type="entry name" value="HAD-like_sf"/>
</dbReference>
<protein>
    <recommendedName>
        <fullName evidence="4">phosphoglycolate phosphatase</fullName>
        <ecNumber evidence="4">3.1.3.18</ecNumber>
    </recommendedName>
</protein>
<dbReference type="InterPro" id="IPR023214">
    <property type="entry name" value="HAD_sf"/>
</dbReference>
<dbReference type="Pfam" id="PF00702">
    <property type="entry name" value="Hydrolase"/>
    <property type="match status" value="1"/>
</dbReference>
<keyword evidence="6" id="KW-1185">Reference proteome</keyword>
<dbReference type="EMBL" id="JACHGJ010000002">
    <property type="protein sequence ID" value="MBB6479722.1"/>
    <property type="molecule type" value="Genomic_DNA"/>
</dbReference>
<gene>
    <name evidence="5" type="ORF">HNR50_001380</name>
</gene>
<organism evidence="5 6">
    <name type="scientific">Spirochaeta isovalerica</name>
    <dbReference type="NCBI Taxonomy" id="150"/>
    <lineage>
        <taxon>Bacteria</taxon>
        <taxon>Pseudomonadati</taxon>
        <taxon>Spirochaetota</taxon>
        <taxon>Spirochaetia</taxon>
        <taxon>Spirochaetales</taxon>
        <taxon>Spirochaetaceae</taxon>
        <taxon>Spirochaeta</taxon>
    </lineage>
</organism>
<reference evidence="5 6" key="1">
    <citation type="submission" date="2020-08" db="EMBL/GenBank/DDBJ databases">
        <title>Genomic Encyclopedia of Type Strains, Phase IV (KMG-IV): sequencing the most valuable type-strain genomes for metagenomic binning, comparative biology and taxonomic classification.</title>
        <authorList>
            <person name="Goeker M."/>
        </authorList>
    </citation>
    <scope>NUCLEOTIDE SEQUENCE [LARGE SCALE GENOMIC DNA]</scope>
    <source>
        <strain evidence="5 6">DSM 2461</strain>
    </source>
</reference>
<evidence type="ECO:0000256" key="3">
    <source>
        <dbReference type="ARBA" id="ARBA00006171"/>
    </source>
</evidence>
<comment type="catalytic activity">
    <reaction evidence="1">
        <text>2-phosphoglycolate + H2O = glycolate + phosphate</text>
        <dbReference type="Rhea" id="RHEA:14369"/>
        <dbReference type="ChEBI" id="CHEBI:15377"/>
        <dbReference type="ChEBI" id="CHEBI:29805"/>
        <dbReference type="ChEBI" id="CHEBI:43474"/>
        <dbReference type="ChEBI" id="CHEBI:58033"/>
        <dbReference type="EC" id="3.1.3.18"/>
    </reaction>
</comment>
<dbReference type="PRINTS" id="PR00413">
    <property type="entry name" value="HADHALOGNASE"/>
</dbReference>
<sequence>MNMLNIEALIFDLDGTLYDKKNIVLNTLKSHWKEIPILHATNRLRKSLKGVDFENSEAFHETFYRQIARSAGRRTSTIEHWYQKKFYPRFIRALKKKYKARNNLVALLEKLQGVIPMAVFSDYSYVPERLHALKIPQKYFSFMAGSEEYGVLKPSARPLLEIASRLGVSPGKVLVVGDRVDTDGEAAKKAGMMFYHIAGPDQWDRFITDMEDFLKERGLNG</sequence>
<evidence type="ECO:0000256" key="2">
    <source>
        <dbReference type="ARBA" id="ARBA00004818"/>
    </source>
</evidence>
<evidence type="ECO:0000256" key="1">
    <source>
        <dbReference type="ARBA" id="ARBA00000830"/>
    </source>
</evidence>
<dbReference type="GO" id="GO:0008967">
    <property type="term" value="F:phosphoglycolate phosphatase activity"/>
    <property type="evidence" value="ECO:0007669"/>
    <property type="project" value="UniProtKB-EC"/>
</dbReference>
<dbReference type="PANTHER" id="PTHR43434:SF1">
    <property type="entry name" value="PHOSPHOGLYCOLATE PHOSPHATASE"/>
    <property type="match status" value="1"/>
</dbReference>
<dbReference type="RefSeq" id="WP_184745199.1">
    <property type="nucleotide sequence ID" value="NZ_JACHGJ010000002.1"/>
</dbReference>
<accession>A0A841RBD3</accession>
<dbReference type="Proteomes" id="UP000587760">
    <property type="component" value="Unassembled WGS sequence"/>
</dbReference>
<dbReference type="SFLD" id="SFLDS00003">
    <property type="entry name" value="Haloacid_Dehalogenase"/>
    <property type="match status" value="1"/>
</dbReference>
<comment type="pathway">
    <text evidence="2">Organic acid metabolism; glycolate biosynthesis; glycolate from 2-phosphoglycolate: step 1/1.</text>
</comment>
<proteinExistence type="inferred from homology"/>
<dbReference type="Gene3D" id="3.40.50.1000">
    <property type="entry name" value="HAD superfamily/HAD-like"/>
    <property type="match status" value="1"/>
</dbReference>
<comment type="caution">
    <text evidence="5">The sequence shown here is derived from an EMBL/GenBank/DDBJ whole genome shotgun (WGS) entry which is preliminary data.</text>
</comment>
<dbReference type="EC" id="3.1.3.18" evidence="4"/>
<dbReference type="InterPro" id="IPR006439">
    <property type="entry name" value="HAD-SF_hydro_IA"/>
</dbReference>
<keyword evidence="5" id="KW-0378">Hydrolase</keyword>
<dbReference type="NCBIfam" id="TIGR01549">
    <property type="entry name" value="HAD-SF-IA-v1"/>
    <property type="match status" value="1"/>
</dbReference>
<name>A0A841RBD3_9SPIO</name>